<dbReference type="InterPro" id="IPR050256">
    <property type="entry name" value="Glycosyltransferase_2"/>
</dbReference>
<keyword evidence="4" id="KW-1185">Reference proteome</keyword>
<feature type="domain" description="Glycosyltransferase 2-like" evidence="2">
    <location>
        <begin position="10"/>
        <end position="183"/>
    </location>
</feature>
<dbReference type="Proteomes" id="UP001183202">
    <property type="component" value="Unassembled WGS sequence"/>
</dbReference>
<dbReference type="GO" id="GO:0008168">
    <property type="term" value="F:methyltransferase activity"/>
    <property type="evidence" value="ECO:0007669"/>
    <property type="project" value="UniProtKB-KW"/>
</dbReference>
<dbReference type="EMBL" id="JAVREJ010000019">
    <property type="protein sequence ID" value="MDT0352481.1"/>
    <property type="molecule type" value="Genomic_DNA"/>
</dbReference>
<dbReference type="Pfam" id="PF13489">
    <property type="entry name" value="Methyltransf_23"/>
    <property type="match status" value="1"/>
</dbReference>
<dbReference type="Gene3D" id="3.40.50.150">
    <property type="entry name" value="Vaccinia Virus protein VP39"/>
    <property type="match status" value="1"/>
</dbReference>
<dbReference type="SUPFAM" id="SSF53335">
    <property type="entry name" value="S-adenosyl-L-methionine-dependent methyltransferases"/>
    <property type="match status" value="1"/>
</dbReference>
<dbReference type="CDD" id="cd04179">
    <property type="entry name" value="DPM_DPG-synthase_like"/>
    <property type="match status" value="1"/>
</dbReference>
<comment type="caution">
    <text evidence="3">The sequence shown here is derived from an EMBL/GenBank/DDBJ whole genome shotgun (WGS) entry which is preliminary data.</text>
</comment>
<dbReference type="SUPFAM" id="SSF53448">
    <property type="entry name" value="Nucleotide-diphospho-sugar transferases"/>
    <property type="match status" value="1"/>
</dbReference>
<dbReference type="Gene3D" id="3.90.550.10">
    <property type="entry name" value="Spore Coat Polysaccharide Biosynthesis Protein SpsA, Chain A"/>
    <property type="match status" value="1"/>
</dbReference>
<sequence>MSDARPRLLVFIVAYYAESTLTSVLERIPAQVRDDYDCEILVVDDASEDRTYALGREYQRAHSEIRMTVLRNELNQGYGGNQKIGYTFAVERGFDIVVLLHGDGQYAPEEMPRLLTPLRDRRADAVFGSRMMTAFGALRGGMPLYKYVGNRMLTTMQNALLRTRLSEFHSGYRAYSVPALRRIRFPLNSNDFHFDTEIIIQLLNAGQRIVEVPIPTHYGDEICYVDGVRYAKDVTLTTFQMVAHGVGVFNQRRFEPLDDDGHANSHYDVKLGYPSSHQFALDAVPAGSRVLDIGAGPGRMAQELVAKGCEVTVVDQFPAPDAPGDVEVIQQNLDEPPVFDARKYDHLLMLDVIEHLKDPEGFLEQLVDQFDYGPRTLVLTTPNVGFATQRLMLLFGQFNYGNAGILDRTHTRLFTFRSLKRLLVDSGFRLREVRGVPAPWPKVLGDGSLGRVAVRVNELLIRLSRTLFSYQIFVVADCTPNVRFVLEDSRSRSEAPRE</sequence>
<evidence type="ECO:0000313" key="4">
    <source>
        <dbReference type="Proteomes" id="UP001183202"/>
    </source>
</evidence>
<dbReference type="InterPro" id="IPR001173">
    <property type="entry name" value="Glyco_trans_2-like"/>
</dbReference>
<evidence type="ECO:0000256" key="1">
    <source>
        <dbReference type="ARBA" id="ARBA00006739"/>
    </source>
</evidence>
<gene>
    <name evidence="3" type="ORF">RM445_23415</name>
</gene>
<reference evidence="4" key="1">
    <citation type="submission" date="2023-07" db="EMBL/GenBank/DDBJ databases">
        <title>30 novel species of actinomycetes from the DSMZ collection.</title>
        <authorList>
            <person name="Nouioui I."/>
        </authorList>
    </citation>
    <scope>NUCLEOTIDE SEQUENCE [LARGE SCALE GENOMIC DNA]</scope>
    <source>
        <strain evidence="4">DSM 45834</strain>
    </source>
</reference>
<dbReference type="PANTHER" id="PTHR48090:SF7">
    <property type="entry name" value="RFBJ PROTEIN"/>
    <property type="match status" value="1"/>
</dbReference>
<name>A0ABU2NEV4_9PSEU</name>
<accession>A0ABU2NEV4</accession>
<dbReference type="Pfam" id="PF00535">
    <property type="entry name" value="Glycos_transf_2"/>
    <property type="match status" value="1"/>
</dbReference>
<dbReference type="CDD" id="cd02440">
    <property type="entry name" value="AdoMet_MTases"/>
    <property type="match status" value="1"/>
</dbReference>
<evidence type="ECO:0000259" key="2">
    <source>
        <dbReference type="Pfam" id="PF00535"/>
    </source>
</evidence>
<comment type="similarity">
    <text evidence="1">Belongs to the glycosyltransferase 2 family.</text>
</comment>
<keyword evidence="3" id="KW-0489">Methyltransferase</keyword>
<dbReference type="PANTHER" id="PTHR48090">
    <property type="entry name" value="UNDECAPRENYL-PHOSPHATE 4-DEOXY-4-FORMAMIDO-L-ARABINOSE TRANSFERASE-RELATED"/>
    <property type="match status" value="1"/>
</dbReference>
<proteinExistence type="inferred from homology"/>
<dbReference type="RefSeq" id="WP_311558989.1">
    <property type="nucleotide sequence ID" value="NZ_JAVREJ010000019.1"/>
</dbReference>
<dbReference type="InterPro" id="IPR029063">
    <property type="entry name" value="SAM-dependent_MTases_sf"/>
</dbReference>
<dbReference type="InterPro" id="IPR029044">
    <property type="entry name" value="Nucleotide-diphossugar_trans"/>
</dbReference>
<organism evidence="3 4">
    <name type="scientific">Pseudonocardia charpentierae</name>
    <dbReference type="NCBI Taxonomy" id="3075545"/>
    <lineage>
        <taxon>Bacteria</taxon>
        <taxon>Bacillati</taxon>
        <taxon>Actinomycetota</taxon>
        <taxon>Actinomycetes</taxon>
        <taxon>Pseudonocardiales</taxon>
        <taxon>Pseudonocardiaceae</taxon>
        <taxon>Pseudonocardia</taxon>
    </lineage>
</organism>
<dbReference type="GO" id="GO:0032259">
    <property type="term" value="P:methylation"/>
    <property type="evidence" value="ECO:0007669"/>
    <property type="project" value="UniProtKB-KW"/>
</dbReference>
<evidence type="ECO:0000313" key="3">
    <source>
        <dbReference type="EMBL" id="MDT0352481.1"/>
    </source>
</evidence>
<keyword evidence="3" id="KW-0808">Transferase</keyword>
<protein>
    <submittedName>
        <fullName evidence="3">Bifunctional glycosyltransferase/class I SAM-dependent methyltransferase</fullName>
    </submittedName>
</protein>